<proteinExistence type="predicted"/>
<evidence type="ECO:0000313" key="2">
    <source>
        <dbReference type="Proteomes" id="UP000319817"/>
    </source>
</evidence>
<protein>
    <submittedName>
        <fullName evidence="1">Uncharacterized protein</fullName>
    </submittedName>
</protein>
<keyword evidence="2" id="KW-1185">Reference proteome</keyword>
<gene>
    <name evidence="1" type="ORF">K239x_37810</name>
</gene>
<reference evidence="1 2" key="1">
    <citation type="submission" date="2019-02" db="EMBL/GenBank/DDBJ databases">
        <title>Deep-cultivation of Planctomycetes and their phenomic and genomic characterization uncovers novel biology.</title>
        <authorList>
            <person name="Wiegand S."/>
            <person name="Jogler M."/>
            <person name="Boedeker C."/>
            <person name="Pinto D."/>
            <person name="Vollmers J."/>
            <person name="Rivas-Marin E."/>
            <person name="Kohn T."/>
            <person name="Peeters S.H."/>
            <person name="Heuer A."/>
            <person name="Rast P."/>
            <person name="Oberbeckmann S."/>
            <person name="Bunk B."/>
            <person name="Jeske O."/>
            <person name="Meyerdierks A."/>
            <person name="Storesund J.E."/>
            <person name="Kallscheuer N."/>
            <person name="Luecker S."/>
            <person name="Lage O.M."/>
            <person name="Pohl T."/>
            <person name="Merkel B.J."/>
            <person name="Hornburger P."/>
            <person name="Mueller R.-W."/>
            <person name="Bruemmer F."/>
            <person name="Labrenz M."/>
            <person name="Spormann A.M."/>
            <person name="Op den Camp H."/>
            <person name="Overmann J."/>
            <person name="Amann R."/>
            <person name="Jetten M.S.M."/>
            <person name="Mascher T."/>
            <person name="Medema M.H."/>
            <person name="Devos D.P."/>
            <person name="Kaster A.-K."/>
            <person name="Ovreas L."/>
            <person name="Rohde M."/>
            <person name="Galperin M.Y."/>
            <person name="Jogler C."/>
        </authorList>
    </citation>
    <scope>NUCLEOTIDE SEQUENCE [LARGE SCALE GENOMIC DNA]</scope>
    <source>
        <strain evidence="1 2">K23_9</strain>
    </source>
</reference>
<name>A0A517NXC2_9BACT</name>
<dbReference type="AlphaFoldDB" id="A0A517NXC2"/>
<sequence length="265" mass="29283">MTENQASDSSCPETDPDARQFAEVTSGIYRRFDAESVLIALRYAVRHALTAQNPAIMLMFVRIAEVYPAARDLLQTHQSDAVGAERQAIDLVLNPPEEIRGASYLPESIQSPGEMDLCWAEFLVTGKTDAIKLVVSVLDRDDETRQFLKQKLADDSADLRFSESEQAELQHVGIGIGKLSDELGWEVMTPGDTDLFLWLGVKDQNQCCTKVLQAMDEQRQLHVATKGAAFWSLQANAAQHGIIRLLCEEAATTDGGFARKLLITS</sequence>
<organism evidence="1 2">
    <name type="scientific">Stieleria marina</name>
    <dbReference type="NCBI Taxonomy" id="1930275"/>
    <lineage>
        <taxon>Bacteria</taxon>
        <taxon>Pseudomonadati</taxon>
        <taxon>Planctomycetota</taxon>
        <taxon>Planctomycetia</taxon>
        <taxon>Pirellulales</taxon>
        <taxon>Pirellulaceae</taxon>
        <taxon>Stieleria</taxon>
    </lineage>
</organism>
<dbReference type="Proteomes" id="UP000319817">
    <property type="component" value="Chromosome"/>
</dbReference>
<accession>A0A517NXC2</accession>
<evidence type="ECO:0000313" key="1">
    <source>
        <dbReference type="EMBL" id="QDT11781.1"/>
    </source>
</evidence>
<dbReference type="EMBL" id="CP036526">
    <property type="protein sequence ID" value="QDT11781.1"/>
    <property type="molecule type" value="Genomic_DNA"/>
</dbReference>
<dbReference type="RefSeq" id="WP_419189106.1">
    <property type="nucleotide sequence ID" value="NZ_CP036526.1"/>
</dbReference>